<keyword evidence="3 9" id="KW-0812">Transmembrane</keyword>
<dbReference type="Proteomes" id="UP000728032">
    <property type="component" value="Unassembled WGS sequence"/>
</dbReference>
<dbReference type="OrthoDB" id="271506at2759"/>
<evidence type="ECO:0000256" key="2">
    <source>
        <dbReference type="ARBA" id="ARBA00022448"/>
    </source>
</evidence>
<keyword evidence="2" id="KW-0813">Transport</keyword>
<dbReference type="Gene3D" id="1.20.1280.290">
    <property type="match status" value="1"/>
</dbReference>
<feature type="transmembrane region" description="Helical" evidence="9">
    <location>
        <begin position="235"/>
        <end position="254"/>
    </location>
</feature>
<dbReference type="GO" id="GO:0016020">
    <property type="term" value="C:membrane"/>
    <property type="evidence" value="ECO:0007669"/>
    <property type="project" value="UniProtKB-SubCell"/>
</dbReference>
<gene>
    <name evidence="10" type="ORF">ONB1V03_LOCUS7142</name>
</gene>
<feature type="transmembrane region" description="Helical" evidence="9">
    <location>
        <begin position="260"/>
        <end position="283"/>
    </location>
</feature>
<dbReference type="Pfam" id="PF04193">
    <property type="entry name" value="PQ-loop"/>
    <property type="match status" value="1"/>
</dbReference>
<evidence type="ECO:0000256" key="4">
    <source>
        <dbReference type="ARBA" id="ARBA00022737"/>
    </source>
</evidence>
<name>A0A7R9LXJ9_9ACAR</name>
<evidence type="ECO:0000313" key="11">
    <source>
        <dbReference type="Proteomes" id="UP000728032"/>
    </source>
</evidence>
<dbReference type="AlphaFoldDB" id="A0A7R9LXJ9"/>
<accession>A0A7R9LXJ9</accession>
<proteinExistence type="inferred from homology"/>
<keyword evidence="5 9" id="KW-1133">Transmembrane helix</keyword>
<evidence type="ECO:0000256" key="8">
    <source>
        <dbReference type="ARBA" id="ARBA00067517"/>
    </source>
</evidence>
<evidence type="ECO:0000313" key="10">
    <source>
        <dbReference type="EMBL" id="CAD7649178.1"/>
    </source>
</evidence>
<dbReference type="EMBL" id="OC918334">
    <property type="protein sequence ID" value="CAD7649178.1"/>
    <property type="molecule type" value="Genomic_DNA"/>
</dbReference>
<keyword evidence="4" id="KW-0677">Repeat</keyword>
<organism evidence="10">
    <name type="scientific">Oppiella nova</name>
    <dbReference type="NCBI Taxonomy" id="334625"/>
    <lineage>
        <taxon>Eukaryota</taxon>
        <taxon>Metazoa</taxon>
        <taxon>Ecdysozoa</taxon>
        <taxon>Arthropoda</taxon>
        <taxon>Chelicerata</taxon>
        <taxon>Arachnida</taxon>
        <taxon>Acari</taxon>
        <taxon>Acariformes</taxon>
        <taxon>Sarcoptiformes</taxon>
        <taxon>Oribatida</taxon>
        <taxon>Brachypylina</taxon>
        <taxon>Oppioidea</taxon>
        <taxon>Oppiidae</taxon>
        <taxon>Oppiella</taxon>
    </lineage>
</organism>
<comment type="subcellular location">
    <subcellularLocation>
        <location evidence="1">Membrane</location>
        <topology evidence="1">Multi-pass membrane protein</topology>
    </subcellularLocation>
</comment>
<evidence type="ECO:0000256" key="9">
    <source>
        <dbReference type="SAM" id="Phobius"/>
    </source>
</evidence>
<dbReference type="SMART" id="SM00679">
    <property type="entry name" value="CTNS"/>
    <property type="match status" value="2"/>
</dbReference>
<feature type="transmembrane region" description="Helical" evidence="9">
    <location>
        <begin position="176"/>
        <end position="195"/>
    </location>
</feature>
<feature type="transmembrane region" description="Helical" evidence="9">
    <location>
        <begin position="148"/>
        <end position="169"/>
    </location>
</feature>
<evidence type="ECO:0000256" key="3">
    <source>
        <dbReference type="ARBA" id="ARBA00022692"/>
    </source>
</evidence>
<feature type="transmembrane region" description="Helical" evidence="9">
    <location>
        <begin position="116"/>
        <end position="142"/>
    </location>
</feature>
<dbReference type="EMBL" id="CAJPVJ010003509">
    <property type="protein sequence ID" value="CAG2167645.1"/>
    <property type="molecule type" value="Genomic_DNA"/>
</dbReference>
<evidence type="ECO:0000256" key="1">
    <source>
        <dbReference type="ARBA" id="ARBA00004141"/>
    </source>
</evidence>
<dbReference type="PANTHER" id="PTHR12226">
    <property type="entry name" value="MANNOSE-P-DOLICHOL UTILIZATION DEFECT 1 LEC35 -RELATED"/>
    <property type="match status" value="1"/>
</dbReference>
<reference evidence="10" key="1">
    <citation type="submission" date="2020-11" db="EMBL/GenBank/DDBJ databases">
        <authorList>
            <person name="Tran Van P."/>
        </authorList>
    </citation>
    <scope>NUCLEOTIDE SEQUENCE</scope>
</reference>
<keyword evidence="11" id="KW-1185">Reference proteome</keyword>
<dbReference type="InterPro" id="IPR016817">
    <property type="entry name" value="MannP-dilichol_defect-1"/>
</dbReference>
<dbReference type="PANTHER" id="PTHR12226:SF2">
    <property type="entry name" value="MANNOSE-P-DOLICHOL UTILIZATION DEFECT 1 PROTEIN"/>
    <property type="match status" value="1"/>
</dbReference>
<protein>
    <recommendedName>
        <fullName evidence="8">Mannose-P-dolichol utilization defect 1 protein homolog</fullName>
    </recommendedName>
</protein>
<evidence type="ECO:0000256" key="6">
    <source>
        <dbReference type="ARBA" id="ARBA00023136"/>
    </source>
</evidence>
<dbReference type="FunFam" id="1.20.1280.290:FF:000006">
    <property type="entry name" value="mannose-P-dolichol utilization defect 1 protein"/>
    <property type="match status" value="1"/>
</dbReference>
<dbReference type="InterPro" id="IPR006603">
    <property type="entry name" value="PQ-loop_rpt"/>
</dbReference>
<keyword evidence="6 9" id="KW-0472">Membrane</keyword>
<sequence length="298" mass="32793">MDKSMPKYQAHMFGVVTVVNCKFDVRSLLTPLLNLNTDLQINLTTVHTKDTMNSSASQLTELCSLLYPKNCCHEILDEFLVTKPCLSAVVSKTLGYGIIAGSTLVKMPQLVKIWSAGSGIGISFTGVVLELIAMTFSAAYAFANHFPFSAWGECLFLMAVTALIAYLVLKYQRNQLSALTFLVVYTALTFVLMSGLTPMSILWSLQALNLPVAISGKMFQAFINLRNGNTGQLSAITAVLLFLGSFARIFTSIQETGDQLVVWTFAVASVANFLLVSQIGYYWNQTNLYLKSLEKKKL</sequence>
<evidence type="ECO:0000256" key="7">
    <source>
        <dbReference type="ARBA" id="ARBA00038475"/>
    </source>
</evidence>
<comment type="similarity">
    <text evidence="7">Belongs to the MPDU1 (TC 2.A.43.3) family.</text>
</comment>
<evidence type="ECO:0000256" key="5">
    <source>
        <dbReference type="ARBA" id="ARBA00022989"/>
    </source>
</evidence>